<dbReference type="GO" id="GO:0046872">
    <property type="term" value="F:metal ion binding"/>
    <property type="evidence" value="ECO:0007669"/>
    <property type="project" value="UniProtKB-KW"/>
</dbReference>
<feature type="transmembrane region" description="Helical" evidence="7">
    <location>
        <begin position="96"/>
        <end position="117"/>
    </location>
</feature>
<dbReference type="Gene3D" id="1.10.8.640">
    <property type="entry name" value="Cytochrome C biogenesis protein"/>
    <property type="match status" value="1"/>
</dbReference>
<dbReference type="CDD" id="cd16378">
    <property type="entry name" value="CcmH_N"/>
    <property type="match status" value="1"/>
</dbReference>
<dbReference type="Pfam" id="PF03918">
    <property type="entry name" value="CcmH"/>
    <property type="match status" value="1"/>
</dbReference>
<evidence type="ECO:0000259" key="8">
    <source>
        <dbReference type="Pfam" id="PF03918"/>
    </source>
</evidence>
<evidence type="ECO:0000313" key="9">
    <source>
        <dbReference type="EMBL" id="TMI83684.1"/>
    </source>
</evidence>
<evidence type="ECO:0000256" key="7">
    <source>
        <dbReference type="RuleBase" id="RU364112"/>
    </source>
</evidence>
<feature type="chain" id="PRO_5022252126" description="Cytochrome c-type biogenesis protein" evidence="7">
    <location>
        <begin position="20"/>
        <end position="134"/>
    </location>
</feature>
<organism evidence="9 10">
    <name type="scientific">Candidatus Segetimicrobium genomatis</name>
    <dbReference type="NCBI Taxonomy" id="2569760"/>
    <lineage>
        <taxon>Bacteria</taxon>
        <taxon>Bacillati</taxon>
        <taxon>Candidatus Sysuimicrobiota</taxon>
        <taxon>Candidatus Sysuimicrobiia</taxon>
        <taxon>Candidatus Sysuimicrobiales</taxon>
        <taxon>Candidatus Segetimicrobiaceae</taxon>
        <taxon>Candidatus Segetimicrobium</taxon>
    </lineage>
</organism>
<feature type="domain" description="CcmH/CycL/Ccl2/NrfF N-terminal" evidence="8">
    <location>
        <begin position="19"/>
        <end position="127"/>
    </location>
</feature>
<keyword evidence="4 7" id="KW-0732">Signal</keyword>
<keyword evidence="7" id="KW-0472">Membrane</keyword>
<evidence type="ECO:0000313" key="10">
    <source>
        <dbReference type="Proteomes" id="UP000318093"/>
    </source>
</evidence>
<evidence type="ECO:0000256" key="2">
    <source>
        <dbReference type="ARBA" id="ARBA00022617"/>
    </source>
</evidence>
<dbReference type="InterPro" id="IPR038297">
    <property type="entry name" value="CcmH/CycL/NrfF/Ccl2_sf"/>
</dbReference>
<protein>
    <recommendedName>
        <fullName evidence="7">Cytochrome c-type biogenesis protein</fullName>
    </recommendedName>
</protein>
<keyword evidence="2 7" id="KW-0349">Heme</keyword>
<dbReference type="Proteomes" id="UP000318093">
    <property type="component" value="Unassembled WGS sequence"/>
</dbReference>
<comment type="caution">
    <text evidence="9">The sequence shown here is derived from an EMBL/GenBank/DDBJ whole genome shotgun (WGS) entry which is preliminary data.</text>
</comment>
<evidence type="ECO:0000256" key="4">
    <source>
        <dbReference type="ARBA" id="ARBA00022729"/>
    </source>
</evidence>
<dbReference type="PANTHER" id="PTHR47870:SF1">
    <property type="entry name" value="CYTOCHROME C-TYPE BIOGENESIS PROTEIN CCMH"/>
    <property type="match status" value="1"/>
</dbReference>
<keyword evidence="5" id="KW-0201">Cytochrome c-type biogenesis</keyword>
<comment type="function">
    <text evidence="7">Possible subunit of a heme lyase.</text>
</comment>
<name>A0A537JJL2_9BACT</name>
<keyword evidence="6 7" id="KW-0408">Iron</keyword>
<accession>A0A537JJL2</accession>
<dbReference type="InterPro" id="IPR051263">
    <property type="entry name" value="C-type_cytochrome_biogenesis"/>
</dbReference>
<evidence type="ECO:0000256" key="1">
    <source>
        <dbReference type="ARBA" id="ARBA00010342"/>
    </source>
</evidence>
<keyword evidence="3 7" id="KW-0479">Metal-binding</keyword>
<dbReference type="PANTHER" id="PTHR47870">
    <property type="entry name" value="CYTOCHROME C-TYPE BIOGENESIS PROTEIN CCMH"/>
    <property type="match status" value="1"/>
</dbReference>
<gene>
    <name evidence="9" type="ORF">E6H03_03255</name>
</gene>
<keyword evidence="7" id="KW-1133">Transmembrane helix</keyword>
<sequence>MIRPAAAVLLACLCLAAGAAAETLDDRVYGVARRLMCPVCVGQTVAESDSALAREMKAIIRQKLEAGESPDQILDYFVGQFGERVLAEPRAGGAALLLYAGPPLALIIGVGIAAVYIRRWRRSGAAADPSSKGA</sequence>
<proteinExistence type="inferred from homology"/>
<evidence type="ECO:0000256" key="5">
    <source>
        <dbReference type="ARBA" id="ARBA00022748"/>
    </source>
</evidence>
<dbReference type="AlphaFoldDB" id="A0A537JJL2"/>
<dbReference type="InterPro" id="IPR005616">
    <property type="entry name" value="CcmH/CycL/Ccl2/NrfF_N"/>
</dbReference>
<reference evidence="9 10" key="1">
    <citation type="journal article" date="2019" name="Nat. Microbiol.">
        <title>Mediterranean grassland soil C-N compound turnover is dependent on rainfall and depth, and is mediated by genomically divergent microorganisms.</title>
        <authorList>
            <person name="Diamond S."/>
            <person name="Andeer P.F."/>
            <person name="Li Z."/>
            <person name="Crits-Christoph A."/>
            <person name="Burstein D."/>
            <person name="Anantharaman K."/>
            <person name="Lane K.R."/>
            <person name="Thomas B.C."/>
            <person name="Pan C."/>
            <person name="Northen T.R."/>
            <person name="Banfield J.F."/>
        </authorList>
    </citation>
    <scope>NUCLEOTIDE SEQUENCE [LARGE SCALE GENOMIC DNA]</scope>
    <source>
        <strain evidence="9">NP_6</strain>
    </source>
</reference>
<dbReference type="GO" id="GO:0005886">
    <property type="term" value="C:plasma membrane"/>
    <property type="evidence" value="ECO:0007669"/>
    <property type="project" value="TreeGrafter"/>
</dbReference>
<dbReference type="GO" id="GO:0017004">
    <property type="term" value="P:cytochrome complex assembly"/>
    <property type="evidence" value="ECO:0007669"/>
    <property type="project" value="UniProtKB-KW"/>
</dbReference>
<feature type="signal peptide" evidence="7">
    <location>
        <begin position="1"/>
        <end position="19"/>
    </location>
</feature>
<dbReference type="EMBL" id="VBAN01000098">
    <property type="protein sequence ID" value="TMI83684.1"/>
    <property type="molecule type" value="Genomic_DNA"/>
</dbReference>
<evidence type="ECO:0000256" key="6">
    <source>
        <dbReference type="ARBA" id="ARBA00023004"/>
    </source>
</evidence>
<comment type="similarity">
    <text evidence="1 7">Belongs to the CcmH/CycL/Ccl2/NrfF family.</text>
</comment>
<evidence type="ECO:0000256" key="3">
    <source>
        <dbReference type="ARBA" id="ARBA00022723"/>
    </source>
</evidence>
<keyword evidence="7" id="KW-0812">Transmembrane</keyword>